<feature type="region of interest" description="Disordered" evidence="1">
    <location>
        <begin position="13"/>
        <end position="45"/>
    </location>
</feature>
<keyword evidence="3" id="KW-1185">Reference proteome</keyword>
<dbReference type="Proteomes" id="UP001497493">
    <property type="component" value="Chromosome"/>
</dbReference>
<gene>
    <name evidence="2" type="ORF">MECH1_V1_2207</name>
</gene>
<reference evidence="2 3" key="1">
    <citation type="submission" date="2024-04" db="EMBL/GenBank/DDBJ databases">
        <authorList>
            <person name="Cremers G."/>
        </authorList>
    </citation>
    <scope>NUCLEOTIDE SEQUENCE [LARGE SCALE GENOMIC DNA]</scope>
    <source>
        <strain evidence="2">MeCH1-AG</strain>
    </source>
</reference>
<name>A0ABP1C9V4_9GAMM</name>
<evidence type="ECO:0000313" key="2">
    <source>
        <dbReference type="EMBL" id="CAL1240983.1"/>
    </source>
</evidence>
<evidence type="ECO:0000256" key="1">
    <source>
        <dbReference type="SAM" id="MobiDB-lite"/>
    </source>
</evidence>
<sequence length="88" mass="10041">MVSVFKSLSRAPLEFDRNEPEPAHPDNQKIPVQARKTNRFTTDESLNRKTMTIGIISTGGWAAEIRHWLKPPIGRHGRQMNATISKEF</sequence>
<evidence type="ECO:0000313" key="3">
    <source>
        <dbReference type="Proteomes" id="UP001497493"/>
    </source>
</evidence>
<proteinExistence type="predicted"/>
<protein>
    <submittedName>
        <fullName evidence="2">Uncharacterized protein</fullName>
    </submittedName>
</protein>
<dbReference type="EMBL" id="OZ026884">
    <property type="protein sequence ID" value="CAL1240983.1"/>
    <property type="molecule type" value="Genomic_DNA"/>
</dbReference>
<feature type="compositionally biased region" description="Basic and acidic residues" evidence="1">
    <location>
        <begin position="13"/>
        <end position="27"/>
    </location>
</feature>
<organism evidence="2 3">
    <name type="scientific">Candidatus Methylocalor cossyra</name>
    <dbReference type="NCBI Taxonomy" id="3108543"/>
    <lineage>
        <taxon>Bacteria</taxon>
        <taxon>Pseudomonadati</taxon>
        <taxon>Pseudomonadota</taxon>
        <taxon>Gammaproteobacteria</taxon>
        <taxon>Methylococcales</taxon>
        <taxon>Methylococcaceae</taxon>
        <taxon>Candidatus Methylocalor</taxon>
    </lineage>
</organism>
<accession>A0ABP1C9V4</accession>